<dbReference type="InterPro" id="IPR039949">
    <property type="entry name" value="NAA40"/>
</dbReference>
<comment type="catalytic activity">
    <reaction evidence="10">
        <text>N-terminal L-seryl-[histone H2A] + acetyl-CoA = N-terminal N(alpha)-acetyl-L-seryl-[histone H2A] + CoA + H(+)</text>
        <dbReference type="Rhea" id="RHEA:50600"/>
        <dbReference type="Rhea" id="RHEA-COMP:12742"/>
        <dbReference type="Rhea" id="RHEA-COMP:12744"/>
        <dbReference type="ChEBI" id="CHEBI:15378"/>
        <dbReference type="ChEBI" id="CHEBI:57287"/>
        <dbReference type="ChEBI" id="CHEBI:57288"/>
        <dbReference type="ChEBI" id="CHEBI:64738"/>
        <dbReference type="ChEBI" id="CHEBI:83690"/>
        <dbReference type="EC" id="2.3.1.257"/>
    </reaction>
</comment>
<organism evidence="14 15">
    <name type="scientific">Saxophila tyrrhenica</name>
    <dbReference type="NCBI Taxonomy" id="1690608"/>
    <lineage>
        <taxon>Eukaryota</taxon>
        <taxon>Fungi</taxon>
        <taxon>Dikarya</taxon>
        <taxon>Ascomycota</taxon>
        <taxon>Pezizomycotina</taxon>
        <taxon>Dothideomycetes</taxon>
        <taxon>Dothideomycetidae</taxon>
        <taxon>Mycosphaerellales</taxon>
        <taxon>Extremaceae</taxon>
        <taxon>Saxophila</taxon>
    </lineage>
</organism>
<evidence type="ECO:0000313" key="14">
    <source>
        <dbReference type="EMBL" id="KAK5171881.1"/>
    </source>
</evidence>
<gene>
    <name evidence="14" type="ORF">LTR77_003518</name>
</gene>
<evidence type="ECO:0000256" key="11">
    <source>
        <dbReference type="ARBA" id="ARBA00049524"/>
    </source>
</evidence>
<protein>
    <recommendedName>
        <fullName evidence="5">N-alpha-acetyltransferase 40</fullName>
        <ecNumber evidence="4">2.3.1.257</ecNumber>
    </recommendedName>
</protein>
<dbReference type="GO" id="GO:0043998">
    <property type="term" value="F:histone H2A acetyltransferase activity"/>
    <property type="evidence" value="ECO:0007669"/>
    <property type="project" value="InterPro"/>
</dbReference>
<comment type="similarity">
    <text evidence="3">Belongs to the acetyltransferase family. NAA40 subfamily.</text>
</comment>
<dbReference type="Pfam" id="PF00583">
    <property type="entry name" value="Acetyltransf_1"/>
    <property type="match status" value="1"/>
</dbReference>
<comment type="caution">
    <text evidence="14">The sequence shown here is derived from an EMBL/GenBank/DDBJ whole genome shotgun (WGS) entry which is preliminary data.</text>
</comment>
<feature type="region of interest" description="Disordered" evidence="12">
    <location>
        <begin position="1"/>
        <end position="53"/>
    </location>
</feature>
<comment type="subcellular location">
    <subcellularLocation>
        <location evidence="2">Cytoplasm</location>
    </subcellularLocation>
    <subcellularLocation>
        <location evidence="1">Nucleus</location>
    </subcellularLocation>
</comment>
<dbReference type="PANTHER" id="PTHR20531:SF1">
    <property type="entry name" value="N-ALPHA-ACETYLTRANSFERASE 40"/>
    <property type="match status" value="1"/>
</dbReference>
<sequence>MERRKSPVLTAIHEDGVIERPPGLPSTTMAKRKANGLNTAEATTEGSSPATKDSDELITSLNALSASAFQEKYIKPSHLAPPSPQLSITFKSSASLTKGELNQCFDLISLTSRSHYEPSSFGWHSRRKLREMREEEMRYLLVRSTTLADRDGDSAVEGEVKGFLSFMLTHDSSPAVPVVYVYEIHLLPELRQCGLGGHLMQVAEDVARATGVEKVMLTCFVANETVRRWYEGRGYGVDVVSPEDRMTRRKVVKADYVIMSKAVK</sequence>
<proteinExistence type="inferred from homology"/>
<dbReference type="CDD" id="cd04301">
    <property type="entry name" value="NAT_SF"/>
    <property type="match status" value="1"/>
</dbReference>
<dbReference type="EMBL" id="JAVRRT010000005">
    <property type="protein sequence ID" value="KAK5171881.1"/>
    <property type="molecule type" value="Genomic_DNA"/>
</dbReference>
<keyword evidence="6" id="KW-0963">Cytoplasm</keyword>
<comment type="catalytic activity">
    <reaction evidence="11">
        <text>N-terminal L-seryl-[histone H4] + acetyl-CoA = N-terminal N(alpha)-acetyl-L-seryl-[histone H4] + CoA + H(+)</text>
        <dbReference type="Rhea" id="RHEA:50596"/>
        <dbReference type="Rhea" id="RHEA-COMP:12740"/>
        <dbReference type="Rhea" id="RHEA-COMP:12743"/>
        <dbReference type="ChEBI" id="CHEBI:15378"/>
        <dbReference type="ChEBI" id="CHEBI:57287"/>
        <dbReference type="ChEBI" id="CHEBI:57288"/>
        <dbReference type="ChEBI" id="CHEBI:64738"/>
        <dbReference type="ChEBI" id="CHEBI:83690"/>
        <dbReference type="EC" id="2.3.1.257"/>
    </reaction>
</comment>
<dbReference type="Gene3D" id="3.40.630.30">
    <property type="match status" value="1"/>
</dbReference>
<dbReference type="GeneID" id="89924864"/>
<evidence type="ECO:0000259" key="13">
    <source>
        <dbReference type="PROSITE" id="PS51186"/>
    </source>
</evidence>
<name>A0AAV9PGR6_9PEZI</name>
<keyword evidence="9" id="KW-0012">Acyltransferase</keyword>
<dbReference type="PROSITE" id="PS51186">
    <property type="entry name" value="GNAT"/>
    <property type="match status" value="1"/>
</dbReference>
<keyword evidence="7" id="KW-0808">Transferase</keyword>
<dbReference type="InterPro" id="IPR000182">
    <property type="entry name" value="GNAT_dom"/>
</dbReference>
<keyword evidence="15" id="KW-1185">Reference proteome</keyword>
<accession>A0AAV9PGR6</accession>
<evidence type="ECO:0000256" key="6">
    <source>
        <dbReference type="ARBA" id="ARBA00022490"/>
    </source>
</evidence>
<evidence type="ECO:0000256" key="3">
    <source>
        <dbReference type="ARBA" id="ARBA00008870"/>
    </source>
</evidence>
<evidence type="ECO:0000256" key="10">
    <source>
        <dbReference type="ARBA" id="ARBA00047821"/>
    </source>
</evidence>
<dbReference type="AlphaFoldDB" id="A0AAV9PGR6"/>
<dbReference type="GO" id="GO:0005737">
    <property type="term" value="C:cytoplasm"/>
    <property type="evidence" value="ECO:0007669"/>
    <property type="project" value="UniProtKB-SubCell"/>
</dbReference>
<dbReference type="SUPFAM" id="SSF55729">
    <property type="entry name" value="Acyl-CoA N-acyltransferases (Nat)"/>
    <property type="match status" value="1"/>
</dbReference>
<evidence type="ECO:0000256" key="2">
    <source>
        <dbReference type="ARBA" id="ARBA00004496"/>
    </source>
</evidence>
<evidence type="ECO:0000256" key="9">
    <source>
        <dbReference type="ARBA" id="ARBA00023315"/>
    </source>
</evidence>
<evidence type="ECO:0000256" key="12">
    <source>
        <dbReference type="SAM" id="MobiDB-lite"/>
    </source>
</evidence>
<dbReference type="Proteomes" id="UP001337655">
    <property type="component" value="Unassembled WGS sequence"/>
</dbReference>
<evidence type="ECO:0000256" key="8">
    <source>
        <dbReference type="ARBA" id="ARBA00023242"/>
    </source>
</evidence>
<feature type="domain" description="N-acetyltransferase" evidence="13">
    <location>
        <begin position="100"/>
        <end position="264"/>
    </location>
</feature>
<evidence type="ECO:0000313" key="15">
    <source>
        <dbReference type="Proteomes" id="UP001337655"/>
    </source>
</evidence>
<dbReference type="GO" id="GO:1990189">
    <property type="term" value="F:protein N-terminal-serine acetyltransferase activity"/>
    <property type="evidence" value="ECO:0007669"/>
    <property type="project" value="UniProtKB-EC"/>
</dbReference>
<dbReference type="GO" id="GO:0010485">
    <property type="term" value="F:histone H4 acetyltransferase activity"/>
    <property type="evidence" value="ECO:0007669"/>
    <property type="project" value="InterPro"/>
</dbReference>
<dbReference type="InterPro" id="IPR016181">
    <property type="entry name" value="Acyl_CoA_acyltransferase"/>
</dbReference>
<reference evidence="14 15" key="1">
    <citation type="submission" date="2023-08" db="EMBL/GenBank/DDBJ databases">
        <title>Black Yeasts Isolated from many extreme environments.</title>
        <authorList>
            <person name="Coleine C."/>
            <person name="Stajich J.E."/>
            <person name="Selbmann L."/>
        </authorList>
    </citation>
    <scope>NUCLEOTIDE SEQUENCE [LARGE SCALE GENOMIC DNA]</scope>
    <source>
        <strain evidence="14 15">CCFEE 5935</strain>
    </source>
</reference>
<dbReference type="GO" id="GO:0005634">
    <property type="term" value="C:nucleus"/>
    <property type="evidence" value="ECO:0007669"/>
    <property type="project" value="UniProtKB-SubCell"/>
</dbReference>
<feature type="compositionally biased region" description="Polar residues" evidence="12">
    <location>
        <begin position="36"/>
        <end position="53"/>
    </location>
</feature>
<evidence type="ECO:0000256" key="1">
    <source>
        <dbReference type="ARBA" id="ARBA00004123"/>
    </source>
</evidence>
<keyword evidence="8" id="KW-0539">Nucleus</keyword>
<dbReference type="PANTHER" id="PTHR20531">
    <property type="entry name" value="N-ALPHA-ACETYLTRANSFERASE 40"/>
    <property type="match status" value="1"/>
</dbReference>
<evidence type="ECO:0000256" key="5">
    <source>
        <dbReference type="ARBA" id="ARBA00015043"/>
    </source>
</evidence>
<evidence type="ECO:0000256" key="4">
    <source>
        <dbReference type="ARBA" id="ARBA00012950"/>
    </source>
</evidence>
<evidence type="ECO:0000256" key="7">
    <source>
        <dbReference type="ARBA" id="ARBA00022679"/>
    </source>
</evidence>
<dbReference type="RefSeq" id="XP_064660725.1">
    <property type="nucleotide sequence ID" value="XM_064800774.1"/>
</dbReference>
<dbReference type="EC" id="2.3.1.257" evidence="4"/>